<evidence type="ECO:0000256" key="1">
    <source>
        <dbReference type="SAM" id="MobiDB-lite"/>
    </source>
</evidence>
<feature type="compositionally biased region" description="Basic and acidic residues" evidence="1">
    <location>
        <begin position="40"/>
        <end position="49"/>
    </location>
</feature>
<evidence type="ECO:0000313" key="2">
    <source>
        <dbReference type="EMBL" id="GIF22629.1"/>
    </source>
</evidence>
<reference evidence="2" key="1">
    <citation type="submission" date="2021-01" db="EMBL/GenBank/DDBJ databases">
        <title>Whole genome shotgun sequence of Actinoplanes tereljensis NBRC 105297.</title>
        <authorList>
            <person name="Komaki H."/>
            <person name="Tamura T."/>
        </authorList>
    </citation>
    <scope>NUCLEOTIDE SEQUENCE</scope>
    <source>
        <strain evidence="2">NBRC 105297</strain>
    </source>
</reference>
<dbReference type="Proteomes" id="UP000623608">
    <property type="component" value="Unassembled WGS sequence"/>
</dbReference>
<accession>A0A919NPF0</accession>
<protein>
    <submittedName>
        <fullName evidence="2">Uncharacterized protein</fullName>
    </submittedName>
</protein>
<sequence>MIVLGFADRQSKQSAGRNWRLILQVARLLRIEFIMGERSDVRQEGKVPDKSVGSTEPGTLKNAPALSEGEIGKTKDVGPAN</sequence>
<comment type="caution">
    <text evidence="2">The sequence shown here is derived from an EMBL/GenBank/DDBJ whole genome shotgun (WGS) entry which is preliminary data.</text>
</comment>
<feature type="region of interest" description="Disordered" evidence="1">
    <location>
        <begin position="40"/>
        <end position="81"/>
    </location>
</feature>
<organism evidence="2 3">
    <name type="scientific">Paractinoplanes tereljensis</name>
    <dbReference type="NCBI Taxonomy" id="571912"/>
    <lineage>
        <taxon>Bacteria</taxon>
        <taxon>Bacillati</taxon>
        <taxon>Actinomycetota</taxon>
        <taxon>Actinomycetes</taxon>
        <taxon>Micromonosporales</taxon>
        <taxon>Micromonosporaceae</taxon>
        <taxon>Paractinoplanes</taxon>
    </lineage>
</organism>
<proteinExistence type="predicted"/>
<feature type="compositionally biased region" description="Basic and acidic residues" evidence="1">
    <location>
        <begin position="70"/>
        <end position="81"/>
    </location>
</feature>
<dbReference type="AlphaFoldDB" id="A0A919NPF0"/>
<name>A0A919NPF0_9ACTN</name>
<evidence type="ECO:0000313" key="3">
    <source>
        <dbReference type="Proteomes" id="UP000623608"/>
    </source>
</evidence>
<gene>
    <name evidence="2" type="ORF">Ate02nite_53590</name>
</gene>
<keyword evidence="3" id="KW-1185">Reference proteome</keyword>
<dbReference type="EMBL" id="BOMY01000034">
    <property type="protein sequence ID" value="GIF22629.1"/>
    <property type="molecule type" value="Genomic_DNA"/>
</dbReference>